<keyword evidence="8 9" id="KW-0051">Antiviral defense</keyword>
<keyword evidence="5 9" id="KW-0255">Endonuclease</keyword>
<feature type="binding site" evidence="9">
    <location>
        <position position="13"/>
    </location>
    <ligand>
        <name>Mg(2+)</name>
        <dbReference type="ChEBI" id="CHEBI:18420"/>
        <note>catalytic</note>
    </ligand>
</feature>
<keyword evidence="6 9" id="KW-0378">Hydrolase</keyword>
<dbReference type="GO" id="GO:0004521">
    <property type="term" value="F:RNA endonuclease activity"/>
    <property type="evidence" value="ECO:0007669"/>
    <property type="project" value="InterPro"/>
</dbReference>
<sequence length="106" mass="12434">MRYRIMRLMVMFDLPVETSENRRNYRQFRKLLLSEGFLMIQESVYVRVTTNKQSAALLEKRLAKSAPSDGLVQTLIITEKQYASMKFLTGESKQDVRNTNDRLVII</sequence>
<evidence type="ECO:0000256" key="4">
    <source>
        <dbReference type="ARBA" id="ARBA00022723"/>
    </source>
</evidence>
<dbReference type="InterPro" id="IPR019199">
    <property type="entry name" value="Virulence_VapD/CRISPR_Cas2"/>
</dbReference>
<keyword evidence="7 9" id="KW-0460">Magnesium</keyword>
<gene>
    <name evidence="9 10" type="primary">cas2</name>
    <name evidence="10" type="ORF">D0502_08700</name>
</gene>
<dbReference type="GO" id="GO:0046872">
    <property type="term" value="F:metal ion binding"/>
    <property type="evidence" value="ECO:0007669"/>
    <property type="project" value="UniProtKB-UniRule"/>
</dbReference>
<dbReference type="Pfam" id="PF09827">
    <property type="entry name" value="CRISPR_Cas2"/>
    <property type="match status" value="1"/>
</dbReference>
<keyword evidence="3 9" id="KW-0540">Nuclease</keyword>
<evidence type="ECO:0000256" key="7">
    <source>
        <dbReference type="ARBA" id="ARBA00022842"/>
    </source>
</evidence>
<dbReference type="SUPFAM" id="SSF143430">
    <property type="entry name" value="TTP0101/SSO1404-like"/>
    <property type="match status" value="1"/>
</dbReference>
<dbReference type="Proteomes" id="UP001080333">
    <property type="component" value="Unassembled WGS sequence"/>
</dbReference>
<comment type="function">
    <text evidence="9">CRISPR (clustered regularly interspaced short palindromic repeat), is an adaptive immune system that provides protection against mobile genetic elements (viruses, transposable elements and conjugative plasmids). CRISPR clusters contain sequences complementary to antecedent mobile elements and target invading nucleic acids. CRISPR clusters are transcribed and processed into CRISPR RNA (crRNA). Functions as a ssRNA-specific endoribonuclease. Involved in the integration of spacer DNA into the CRISPR cassette.</text>
</comment>
<comment type="caution">
    <text evidence="10">The sequence shown here is derived from an EMBL/GenBank/DDBJ whole genome shotgun (WGS) entry which is preliminary data.</text>
</comment>
<dbReference type="GO" id="GO:0051607">
    <property type="term" value="P:defense response to virus"/>
    <property type="evidence" value="ECO:0007669"/>
    <property type="project" value="UniProtKB-UniRule"/>
</dbReference>
<evidence type="ECO:0000256" key="1">
    <source>
        <dbReference type="ARBA" id="ARBA00001946"/>
    </source>
</evidence>
<reference evidence="10" key="1">
    <citation type="submission" date="2018-08" db="EMBL/GenBank/DDBJ databases">
        <title>Draft genome sequences of Leuconostoc spp. and Weissella spp. with biocontrol potential.</title>
        <authorList>
            <person name="Lo R."/>
            <person name="Ho V.T.T."/>
            <person name="Turner M.S."/>
        </authorList>
    </citation>
    <scope>NUCLEOTIDE SEQUENCE</scope>
    <source>
        <strain evidence="10">156</strain>
    </source>
</reference>
<dbReference type="Gene3D" id="3.30.70.240">
    <property type="match status" value="1"/>
</dbReference>
<dbReference type="EMBL" id="QVOQ01000020">
    <property type="protein sequence ID" value="MCX7579454.1"/>
    <property type="molecule type" value="Genomic_DNA"/>
</dbReference>
<dbReference type="EC" id="3.1.-.-" evidence="9"/>
<evidence type="ECO:0000313" key="10">
    <source>
        <dbReference type="EMBL" id="MCX7579454.1"/>
    </source>
</evidence>
<dbReference type="NCBIfam" id="TIGR01573">
    <property type="entry name" value="cas2"/>
    <property type="match status" value="1"/>
</dbReference>
<comment type="subunit">
    <text evidence="9">Homodimer, forms a heterotetramer with a Cas1 homodimer.</text>
</comment>
<evidence type="ECO:0000313" key="11">
    <source>
        <dbReference type="Proteomes" id="UP001080333"/>
    </source>
</evidence>
<evidence type="ECO:0000256" key="5">
    <source>
        <dbReference type="ARBA" id="ARBA00022759"/>
    </source>
</evidence>
<dbReference type="AlphaFoldDB" id="A0A9X3E966"/>
<comment type="similarity">
    <text evidence="2 9">Belongs to the CRISPR-associated endoribonuclease Cas2 protein family.</text>
</comment>
<evidence type="ECO:0000256" key="8">
    <source>
        <dbReference type="ARBA" id="ARBA00023118"/>
    </source>
</evidence>
<evidence type="ECO:0000256" key="3">
    <source>
        <dbReference type="ARBA" id="ARBA00022722"/>
    </source>
</evidence>
<dbReference type="HAMAP" id="MF_01471">
    <property type="entry name" value="Cas2"/>
    <property type="match status" value="1"/>
</dbReference>
<name>A0A9X3E966_9LACO</name>
<protein>
    <recommendedName>
        <fullName evidence="9">CRISPR-associated endoribonuclease Cas2</fullName>
        <ecNumber evidence="9">3.1.-.-</ecNumber>
    </recommendedName>
</protein>
<dbReference type="GO" id="GO:0016787">
    <property type="term" value="F:hydrolase activity"/>
    <property type="evidence" value="ECO:0007669"/>
    <property type="project" value="UniProtKB-KW"/>
</dbReference>
<organism evidence="10 11">
    <name type="scientific">Leuconostoc falkenbergense</name>
    <dbReference type="NCBI Taxonomy" id="2766470"/>
    <lineage>
        <taxon>Bacteria</taxon>
        <taxon>Bacillati</taxon>
        <taxon>Bacillota</taxon>
        <taxon>Bacilli</taxon>
        <taxon>Lactobacillales</taxon>
        <taxon>Lactobacillaceae</taxon>
        <taxon>Leuconostoc</taxon>
    </lineage>
</organism>
<proteinExistence type="inferred from homology"/>
<accession>A0A9X3E966</accession>
<keyword evidence="4 9" id="KW-0479">Metal-binding</keyword>
<evidence type="ECO:0000256" key="6">
    <source>
        <dbReference type="ARBA" id="ARBA00022801"/>
    </source>
</evidence>
<comment type="cofactor">
    <cofactor evidence="1 9">
        <name>Mg(2+)</name>
        <dbReference type="ChEBI" id="CHEBI:18420"/>
    </cofactor>
</comment>
<dbReference type="GO" id="GO:0043571">
    <property type="term" value="P:maintenance of CRISPR repeat elements"/>
    <property type="evidence" value="ECO:0007669"/>
    <property type="project" value="UniProtKB-UniRule"/>
</dbReference>
<evidence type="ECO:0000256" key="9">
    <source>
        <dbReference type="HAMAP-Rule" id="MF_01471"/>
    </source>
</evidence>
<dbReference type="InterPro" id="IPR021127">
    <property type="entry name" value="CRISPR_associated_Cas2"/>
</dbReference>
<evidence type="ECO:0000256" key="2">
    <source>
        <dbReference type="ARBA" id="ARBA00009959"/>
    </source>
</evidence>